<evidence type="ECO:0000256" key="7">
    <source>
        <dbReference type="ARBA" id="ARBA00022989"/>
    </source>
</evidence>
<dbReference type="Proteomes" id="UP000027318">
    <property type="component" value="Unassembled WGS sequence"/>
</dbReference>
<reference evidence="11 12" key="1">
    <citation type="journal article" date="2005" name="Int. J. Syst. Evol. Microbiol.">
        <title>Nitrincola lacisaponensis gen. nov., sp. nov., a novel alkaliphilic bacterium isolated from an alkaline, saline lake.</title>
        <authorList>
            <person name="Dimitriu P.A."/>
            <person name="Shukla S.K."/>
            <person name="Conradt J."/>
            <person name="Marquez M.C."/>
            <person name="Ventosa A."/>
            <person name="Maglia A."/>
            <person name="Peyton B.M."/>
            <person name="Pinkart H.C."/>
            <person name="Mormile M.R."/>
        </authorList>
    </citation>
    <scope>NUCLEOTIDE SEQUENCE [LARGE SCALE GENOMIC DNA]</scope>
    <source>
        <strain evidence="11 12">4CA</strain>
    </source>
</reference>
<dbReference type="PROSITE" id="PS50928">
    <property type="entry name" value="ABC_TM1"/>
    <property type="match status" value="1"/>
</dbReference>
<dbReference type="GO" id="GO:0015184">
    <property type="term" value="F:L-cystine transmembrane transporter activity"/>
    <property type="evidence" value="ECO:0007669"/>
    <property type="project" value="TreeGrafter"/>
</dbReference>
<feature type="transmembrane region" description="Helical" evidence="9">
    <location>
        <begin position="20"/>
        <end position="45"/>
    </location>
</feature>
<dbReference type="PANTHER" id="PTHR30614">
    <property type="entry name" value="MEMBRANE COMPONENT OF AMINO ACID ABC TRANSPORTER"/>
    <property type="match status" value="1"/>
</dbReference>
<evidence type="ECO:0000256" key="2">
    <source>
        <dbReference type="ARBA" id="ARBA00010072"/>
    </source>
</evidence>
<sequence>MDYNFHWQPVFRRLPELLLAALDTLQVAVLAIILGIILGLLLAVLKMNATGKLKPLNWFARSWIELARNTPVLLQLFFFGFGLGALGLHLSPFMIVLAALTFNCAGYLAENFRGGLQSIPETQLRAARSLGMSAPKAYYYILFPQVLRNVWHPLTNQIVWAVLMSSLGMLVGYQELAGSAQYFASRTYRIFEYFAVVAVIYYILVKLILALSRLVAWRIFRGQGGV</sequence>
<keyword evidence="4" id="KW-1003">Cell membrane</keyword>
<keyword evidence="7 9" id="KW-1133">Transmembrane helix</keyword>
<dbReference type="InterPro" id="IPR035906">
    <property type="entry name" value="MetI-like_sf"/>
</dbReference>
<protein>
    <submittedName>
        <fullName evidence="11">Ribose ABC transport system, permease protein RbsC</fullName>
    </submittedName>
</protein>
<name>A0A063Y019_9GAMM</name>
<dbReference type="AlphaFoldDB" id="A0A063Y019"/>
<evidence type="ECO:0000256" key="5">
    <source>
        <dbReference type="ARBA" id="ARBA00022692"/>
    </source>
</evidence>
<dbReference type="GO" id="GO:0043190">
    <property type="term" value="C:ATP-binding cassette (ABC) transporter complex"/>
    <property type="evidence" value="ECO:0007669"/>
    <property type="project" value="InterPro"/>
</dbReference>
<comment type="similarity">
    <text evidence="2">Belongs to the binding-protein-dependent transport system permease family. HisMQ subfamily.</text>
</comment>
<keyword evidence="3 9" id="KW-0813">Transport</keyword>
<dbReference type="STRING" id="267850.ADINL_2173"/>
<dbReference type="PANTHER" id="PTHR30614:SF0">
    <property type="entry name" value="L-CYSTINE TRANSPORT SYSTEM PERMEASE PROTEIN TCYL"/>
    <property type="match status" value="1"/>
</dbReference>
<dbReference type="EMBL" id="JMSZ01000032">
    <property type="protein sequence ID" value="KDE39044.1"/>
    <property type="molecule type" value="Genomic_DNA"/>
</dbReference>
<evidence type="ECO:0000313" key="11">
    <source>
        <dbReference type="EMBL" id="KDE39044.1"/>
    </source>
</evidence>
<organism evidence="11 12">
    <name type="scientific">Nitrincola lacisaponensis</name>
    <dbReference type="NCBI Taxonomy" id="267850"/>
    <lineage>
        <taxon>Bacteria</taxon>
        <taxon>Pseudomonadati</taxon>
        <taxon>Pseudomonadota</taxon>
        <taxon>Gammaproteobacteria</taxon>
        <taxon>Oceanospirillales</taxon>
        <taxon>Oceanospirillaceae</taxon>
        <taxon>Nitrincola</taxon>
    </lineage>
</organism>
<keyword evidence="12" id="KW-1185">Reference proteome</keyword>
<keyword evidence="5 9" id="KW-0812">Transmembrane</keyword>
<feature type="transmembrane region" description="Helical" evidence="9">
    <location>
        <begin position="154"/>
        <end position="173"/>
    </location>
</feature>
<dbReference type="Gene3D" id="1.10.3720.10">
    <property type="entry name" value="MetI-like"/>
    <property type="match status" value="1"/>
</dbReference>
<keyword evidence="6" id="KW-0029">Amino-acid transport</keyword>
<keyword evidence="8 9" id="KW-0472">Membrane</keyword>
<evidence type="ECO:0000259" key="10">
    <source>
        <dbReference type="PROSITE" id="PS50928"/>
    </source>
</evidence>
<proteinExistence type="inferred from homology"/>
<dbReference type="NCBIfam" id="TIGR01726">
    <property type="entry name" value="HEQRo_perm_3TM"/>
    <property type="match status" value="1"/>
</dbReference>
<accession>A0A063Y019</accession>
<dbReference type="Pfam" id="PF00528">
    <property type="entry name" value="BPD_transp_1"/>
    <property type="match status" value="1"/>
</dbReference>
<evidence type="ECO:0000256" key="4">
    <source>
        <dbReference type="ARBA" id="ARBA00022475"/>
    </source>
</evidence>
<evidence type="ECO:0000256" key="6">
    <source>
        <dbReference type="ARBA" id="ARBA00022970"/>
    </source>
</evidence>
<dbReference type="OrthoDB" id="7341446at2"/>
<feature type="domain" description="ABC transmembrane type-1" evidence="10">
    <location>
        <begin position="21"/>
        <end position="212"/>
    </location>
</feature>
<evidence type="ECO:0000256" key="1">
    <source>
        <dbReference type="ARBA" id="ARBA00004429"/>
    </source>
</evidence>
<evidence type="ECO:0000256" key="9">
    <source>
        <dbReference type="RuleBase" id="RU363032"/>
    </source>
</evidence>
<comment type="caution">
    <text evidence="11">The sequence shown here is derived from an EMBL/GenBank/DDBJ whole genome shotgun (WGS) entry which is preliminary data.</text>
</comment>
<feature type="transmembrane region" description="Helical" evidence="9">
    <location>
        <begin position="193"/>
        <end position="211"/>
    </location>
</feature>
<dbReference type="RefSeq" id="WP_036547664.1">
    <property type="nucleotide sequence ID" value="NZ_JBKBNO010000013.1"/>
</dbReference>
<gene>
    <name evidence="11" type="ORF">ADINL_2173</name>
</gene>
<comment type="subcellular location">
    <subcellularLocation>
        <location evidence="1">Cell inner membrane</location>
        <topology evidence="1">Multi-pass membrane protein</topology>
    </subcellularLocation>
    <subcellularLocation>
        <location evidence="9">Cell membrane</location>
        <topology evidence="9">Multi-pass membrane protein</topology>
    </subcellularLocation>
</comment>
<dbReference type="CDD" id="cd06261">
    <property type="entry name" value="TM_PBP2"/>
    <property type="match status" value="1"/>
</dbReference>
<dbReference type="InterPro" id="IPR010065">
    <property type="entry name" value="AA_ABC_transptr_permease_3TM"/>
</dbReference>
<evidence type="ECO:0000256" key="3">
    <source>
        <dbReference type="ARBA" id="ARBA00022448"/>
    </source>
</evidence>
<evidence type="ECO:0000256" key="8">
    <source>
        <dbReference type="ARBA" id="ARBA00023136"/>
    </source>
</evidence>
<dbReference type="SUPFAM" id="SSF161098">
    <property type="entry name" value="MetI-like"/>
    <property type="match status" value="1"/>
</dbReference>
<evidence type="ECO:0000313" key="12">
    <source>
        <dbReference type="Proteomes" id="UP000027318"/>
    </source>
</evidence>
<dbReference type="InterPro" id="IPR043429">
    <property type="entry name" value="ArtM/GltK/GlnP/TcyL/YhdX-like"/>
</dbReference>
<dbReference type="InterPro" id="IPR000515">
    <property type="entry name" value="MetI-like"/>
</dbReference>